<feature type="transmembrane region" description="Helical" evidence="1">
    <location>
        <begin position="620"/>
        <end position="640"/>
    </location>
</feature>
<feature type="transmembrane region" description="Helical" evidence="1">
    <location>
        <begin position="1036"/>
        <end position="1058"/>
    </location>
</feature>
<feature type="transmembrane region" description="Helical" evidence="1">
    <location>
        <begin position="128"/>
        <end position="146"/>
    </location>
</feature>
<dbReference type="PANTHER" id="PTHR35313:SF1">
    <property type="entry name" value="NO EXINE FORMATION 1"/>
    <property type="match status" value="1"/>
</dbReference>
<feature type="transmembrane region" description="Helical" evidence="1">
    <location>
        <begin position="776"/>
        <end position="794"/>
    </location>
</feature>
<feature type="transmembrane region" description="Helical" evidence="1">
    <location>
        <begin position="652"/>
        <end position="672"/>
    </location>
</feature>
<keyword evidence="1" id="KW-1133">Transmembrane helix</keyword>
<evidence type="ECO:0000313" key="2">
    <source>
        <dbReference type="EMBL" id="EFC41147.1"/>
    </source>
</evidence>
<feature type="transmembrane region" description="Helical" evidence="1">
    <location>
        <begin position="295"/>
        <end position="319"/>
    </location>
</feature>
<feature type="transmembrane region" description="Helical" evidence="1">
    <location>
        <begin position="198"/>
        <end position="218"/>
    </location>
</feature>
<feature type="transmembrane region" description="Helical" evidence="1">
    <location>
        <begin position="692"/>
        <end position="710"/>
    </location>
</feature>
<feature type="transmembrane region" description="Helical" evidence="1">
    <location>
        <begin position="152"/>
        <end position="177"/>
    </location>
</feature>
<feature type="transmembrane region" description="Helical" evidence="1">
    <location>
        <begin position="806"/>
        <end position="824"/>
    </location>
</feature>
<feature type="transmembrane region" description="Helical" evidence="1">
    <location>
        <begin position="860"/>
        <end position="879"/>
    </location>
</feature>
<proteinExistence type="predicted"/>
<feature type="transmembrane region" description="Helical" evidence="1">
    <location>
        <begin position="435"/>
        <end position="452"/>
    </location>
</feature>
<accession>D2VPL8</accession>
<organism evidence="3">
    <name type="scientific">Naegleria gruberi</name>
    <name type="common">Amoeba</name>
    <dbReference type="NCBI Taxonomy" id="5762"/>
    <lineage>
        <taxon>Eukaryota</taxon>
        <taxon>Discoba</taxon>
        <taxon>Heterolobosea</taxon>
        <taxon>Tetramitia</taxon>
        <taxon>Eutetramitia</taxon>
        <taxon>Vahlkampfiidae</taxon>
        <taxon>Naegleria</taxon>
    </lineage>
</organism>
<dbReference type="InParanoid" id="D2VPL8"/>
<feature type="transmembrane region" description="Helical" evidence="1">
    <location>
        <begin position="409"/>
        <end position="429"/>
    </location>
</feature>
<feature type="transmembrane region" description="Helical" evidence="1">
    <location>
        <begin position="261"/>
        <end position="283"/>
    </location>
</feature>
<feature type="transmembrane region" description="Helical" evidence="1">
    <location>
        <begin position="1110"/>
        <end position="1129"/>
    </location>
</feature>
<feature type="transmembrane region" description="Helical" evidence="1">
    <location>
        <begin position="501"/>
        <end position="520"/>
    </location>
</feature>
<feature type="transmembrane region" description="Helical" evidence="1">
    <location>
        <begin position="540"/>
        <end position="561"/>
    </location>
</feature>
<feature type="transmembrane region" description="Helical" evidence="1">
    <location>
        <begin position="722"/>
        <end position="745"/>
    </location>
</feature>
<dbReference type="OMA" id="SWTYRSD"/>
<name>D2VPL8_NAEGR</name>
<feature type="transmembrane region" description="Helical" evidence="1">
    <location>
        <begin position="567"/>
        <end position="583"/>
    </location>
</feature>
<dbReference type="OrthoDB" id="10046650at2759"/>
<feature type="transmembrane region" description="Helical" evidence="1">
    <location>
        <begin position="830"/>
        <end position="848"/>
    </location>
</feature>
<protein>
    <submittedName>
        <fullName evidence="2">Uncharacterized protein</fullName>
    </submittedName>
</protein>
<feature type="transmembrane region" description="Helical" evidence="1">
    <location>
        <begin position="916"/>
        <end position="937"/>
    </location>
</feature>
<dbReference type="GeneID" id="8851109"/>
<keyword evidence="3" id="KW-1185">Reference proteome</keyword>
<feature type="transmembrane region" description="Helical" evidence="1">
    <location>
        <begin position="340"/>
        <end position="359"/>
    </location>
</feature>
<feature type="transmembrane region" description="Helical" evidence="1">
    <location>
        <begin position="595"/>
        <end position="614"/>
    </location>
</feature>
<dbReference type="AlphaFoldDB" id="D2VPL8"/>
<reference evidence="2 3" key="1">
    <citation type="journal article" date="2010" name="Cell">
        <title>The genome of Naegleria gruberi illuminates early eukaryotic versatility.</title>
        <authorList>
            <person name="Fritz-Laylin L.K."/>
            <person name="Prochnik S.E."/>
            <person name="Ginger M.L."/>
            <person name="Dacks J.B."/>
            <person name="Carpenter M.L."/>
            <person name="Field M.C."/>
            <person name="Kuo A."/>
            <person name="Paredez A."/>
            <person name="Chapman J."/>
            <person name="Pham J."/>
            <person name="Shu S."/>
            <person name="Neupane R."/>
            <person name="Cipriano M."/>
            <person name="Mancuso J."/>
            <person name="Tu H."/>
            <person name="Salamov A."/>
            <person name="Lindquist E."/>
            <person name="Shapiro H."/>
            <person name="Lucas S."/>
            <person name="Grigoriev I.V."/>
            <person name="Cande W.Z."/>
            <person name="Fulton C."/>
            <person name="Rokhsar D.S."/>
            <person name="Dawson S.C."/>
        </authorList>
    </citation>
    <scope>NUCLEOTIDE SEQUENCE [LARGE SCALE GENOMIC DNA]</scope>
    <source>
        <strain evidence="2 3">NEG-M</strain>
    </source>
</reference>
<feature type="transmembrane region" description="Helical" evidence="1">
    <location>
        <begin position="1135"/>
        <end position="1157"/>
    </location>
</feature>
<keyword evidence="1" id="KW-0472">Membrane</keyword>
<feature type="transmembrane region" description="Helical" evidence="1">
    <location>
        <begin position="379"/>
        <end position="397"/>
    </location>
</feature>
<evidence type="ECO:0000313" key="3">
    <source>
        <dbReference type="Proteomes" id="UP000006671"/>
    </source>
</evidence>
<feature type="transmembrane region" description="Helical" evidence="1">
    <location>
        <begin position="224"/>
        <end position="240"/>
    </location>
</feature>
<feature type="transmembrane region" description="Helical" evidence="1">
    <location>
        <begin position="91"/>
        <end position="116"/>
    </location>
</feature>
<evidence type="ECO:0000256" key="1">
    <source>
        <dbReference type="SAM" id="Phobius"/>
    </source>
</evidence>
<dbReference type="PANTHER" id="PTHR35313">
    <property type="entry name" value="NO EXINE FORMATION 1"/>
    <property type="match status" value="1"/>
</dbReference>
<dbReference type="eggNOG" id="ENOG502QRPB">
    <property type="taxonomic scope" value="Eukaryota"/>
</dbReference>
<feature type="transmembrane region" description="Helical" evidence="1">
    <location>
        <begin position="459"/>
        <end position="481"/>
    </location>
</feature>
<dbReference type="VEuPathDB" id="AmoebaDB:NAEGRDRAFT_80771"/>
<feature type="transmembrane region" description="Helical" evidence="1">
    <location>
        <begin position="1078"/>
        <end position="1098"/>
    </location>
</feature>
<gene>
    <name evidence="2" type="ORF">NAEGRDRAFT_80771</name>
</gene>
<keyword evidence="1" id="KW-0812">Transmembrane</keyword>
<dbReference type="KEGG" id="ngr:NAEGRDRAFT_80771"/>
<dbReference type="Proteomes" id="UP000006671">
    <property type="component" value="Unassembled WGS sequence"/>
</dbReference>
<dbReference type="RefSeq" id="XP_002673891.1">
    <property type="nucleotide sequence ID" value="XM_002673845.1"/>
</dbReference>
<sequence>MYSQGFGGGELRERQNIASSSSGIAPHLQNSGFDDVNLFDHRTNAGSNYSATYQQDYQQQQQYTQQQQIHTFMNEKFQNGSFLYNKRIVPILFLSMIPVFALAGKYSLFILTMGLIAMYTLDFLEQKAYAFLIFWVSMCLFWASIYTTSISLLFVSVFNIFILLNGSLFVLVLGFWASLQSEWFKTFSHDLVFLAERLVFAGLPIISIPLVISMVVGLVGIGNAPFYLVGVLCVYVHLFGKREVSSFCKTRYIQNPLESRILIALLFLLPPIFHGVVYHNVIFDDFLTSTYSMNAYVALSVLFISSDPAAYLWAFTDASNEISVTQTKKGINLKTESQNSFRYIVQLVSIVLLNIWVEFKVVLPRYHHLIPLSSPWDTIFVFLVLNGLANFILLLIYNQNFVGGNNNSSVSRTALSLFMIGSSFFGGIIIGLPFYLIPLPVIGLYFAAGYLFTRKLYQYFIFVGSVFICAVWFVVHHFWFLNFEFICSFLPFDWSLRMSHATVLMVLFGAASLLTVPFILPDKSDSKNIGSGTNKVDYSLSRNIALVVQVLLLALLEQLLYEQPEGFYSPTLIMLTTGIGIVFSKRLYELKLISIDVVSFLVALYISKMAIMLTQDGVHGTFISAFFTTVAMTRIYFASLTGDSEKMFKESAVCKFYILACGITLYLTRHVLLRTLVTSFIDSRFYDMNEAHLFGFFCLAWGVAILPLSINFMRHSSFVKRFTVFLILIGLVISILQPSVAFFSFSDISSTSLTGTAGIAGDFASLGSISESISDYVPWVVIITVIILFSLDIISLGEKSNPMVRIIFFALVAIGFSISYSGLYLYYTRIWTHVFVLITLVIASLVIYSTHFPINHSYKASLTLFAMFIISLPITYLAITIDEESLKQKNSFLSKEGLHPSTYTFVISELTKSARIAVLGLHCALSALIAILIKFKLIGYPLIRVRKSNKVLNVVTEGNNEFATQTIDPYLSVPGSDELSVVNNGAAVTCFVLCITLTTWLNPDRYEAYLLFCCIFLLLNRDSLYLSEFKDSFRFIFVLLAMEVCMAMFFMIDTILFFSTSATSSTITFDTMISQYSLKFLLLILTLPSHTLFVRFLLRLNKPNLKPILISLPFSILSAVLTVMFSLYLDSFYSLIYITISAVGASILQAMISAQYVREQIILL</sequence>
<dbReference type="EMBL" id="GG738887">
    <property type="protein sequence ID" value="EFC41147.1"/>
    <property type="molecule type" value="Genomic_DNA"/>
</dbReference>